<comment type="similarity">
    <text evidence="2">Belongs to the APC3/CDC27 family.</text>
</comment>
<keyword evidence="6" id="KW-1185">Reference proteome</keyword>
<feature type="compositionally biased region" description="Polar residues" evidence="4">
    <location>
        <begin position="220"/>
        <end position="251"/>
    </location>
</feature>
<feature type="repeat" description="TPR" evidence="3">
    <location>
        <begin position="706"/>
        <end position="739"/>
    </location>
</feature>
<keyword evidence="1 3" id="KW-0802">TPR repeat</keyword>
<dbReference type="SUPFAM" id="SSF48452">
    <property type="entry name" value="TPR-like"/>
    <property type="match status" value="1"/>
</dbReference>
<feature type="repeat" description="TPR" evidence="3">
    <location>
        <begin position="570"/>
        <end position="603"/>
    </location>
</feature>
<dbReference type="PANTHER" id="PTHR12558:SF13">
    <property type="entry name" value="CELL DIVISION CYCLE PROTEIN 27 HOMOLOG"/>
    <property type="match status" value="1"/>
</dbReference>
<dbReference type="Pfam" id="PF13432">
    <property type="entry name" value="TPR_16"/>
    <property type="match status" value="1"/>
</dbReference>
<feature type="region of interest" description="Disordered" evidence="4">
    <location>
        <begin position="368"/>
        <end position="389"/>
    </location>
</feature>
<feature type="repeat" description="TPR" evidence="3">
    <location>
        <begin position="672"/>
        <end position="705"/>
    </location>
</feature>
<dbReference type="Proteomes" id="UP001162085">
    <property type="component" value="Chromosome 2"/>
</dbReference>
<evidence type="ECO:0000256" key="2">
    <source>
        <dbReference type="ARBA" id="ARBA00038210"/>
    </source>
</evidence>
<feature type="compositionally biased region" description="Low complexity" evidence="4">
    <location>
        <begin position="252"/>
        <end position="307"/>
    </location>
</feature>
<dbReference type="EMBL" id="OX365929">
    <property type="protein sequence ID" value="CAI4055996.1"/>
    <property type="molecule type" value="Genomic_DNA"/>
</dbReference>
<evidence type="ECO:0000256" key="4">
    <source>
        <dbReference type="SAM" id="MobiDB-lite"/>
    </source>
</evidence>
<reference evidence="5" key="1">
    <citation type="submission" date="2022-10" db="EMBL/GenBank/DDBJ databases">
        <authorList>
            <person name="Byrne P K."/>
        </authorList>
    </citation>
    <scope>NUCLEOTIDE SEQUENCE</scope>
    <source>
        <strain evidence="5">ZP964</strain>
    </source>
</reference>
<feature type="repeat" description="TPR" evidence="3">
    <location>
        <begin position="604"/>
        <end position="637"/>
    </location>
</feature>
<dbReference type="SUPFAM" id="SSF81901">
    <property type="entry name" value="HCP-like"/>
    <property type="match status" value="1"/>
</dbReference>
<feature type="repeat" description="TPR" evidence="3">
    <location>
        <begin position="536"/>
        <end position="569"/>
    </location>
</feature>
<organism evidence="5 6">
    <name type="scientific">Saccharomyces uvarum</name>
    <name type="common">Yeast</name>
    <name type="synonym">Saccharomyces bayanus var. uvarum</name>
    <dbReference type="NCBI Taxonomy" id="230603"/>
    <lineage>
        <taxon>Eukaryota</taxon>
        <taxon>Fungi</taxon>
        <taxon>Dikarya</taxon>
        <taxon>Ascomycota</taxon>
        <taxon>Saccharomycotina</taxon>
        <taxon>Saccharomycetes</taxon>
        <taxon>Saccharomycetales</taxon>
        <taxon>Saccharomycetaceae</taxon>
        <taxon>Saccharomyces</taxon>
    </lineage>
</organism>
<dbReference type="Pfam" id="PF13181">
    <property type="entry name" value="TPR_8"/>
    <property type="match status" value="2"/>
</dbReference>
<evidence type="ECO:0000313" key="6">
    <source>
        <dbReference type="Proteomes" id="UP001162085"/>
    </source>
</evidence>
<protein>
    <submittedName>
        <fullName evidence="5">Uncharacterized protein</fullName>
    </submittedName>
</protein>
<sequence length="754" mass="85403">MAVNPELAPFTLSRGIPSSDDQALNTIIQLQDCIQQAIQQLNYSTAEFLAELLYAECSILDKSNVYWSEAIYLYVLSLFLNKNYHTAFQISKEFKEYHLGTAFIFGRCALQLSQGLNEAILTLLSITNAFSSNTNNNNNTHINAVLNSNLINIPDLATLNCLLGNLYMKLDHSKESAFYHSEALGINPYLWESYEAICKMRATVDLKRVFFDITRKKNNSHNNNATSSLPTTSLSHFEPRSQPSLYSKTTKNNNNNNNNNNNHNNNNNTNSNNTPFQSSNSPPSTSASSFSSTQHFSRSQQQQQQLNPSIRSYQNKNIQTPKNPTNNNKASYVLPNNISMILTSPSSKQPTISSLAKVYNRNKLLTTPPSKLLSNDRNYQNNNNIMNKTTFKTPRNLYSSTGRLTASKKNPRSLIISNSILTNDYPITLPEIMYNFALILRSSSQYNSFKAIRLFESQIPSHIKDTMPWCLVQLGKLHFEIINYDMSLKYFNRLKDLQPARVKDMEIYSTLLWHLHDKVKSSNLANGLMDTMPNKPETWCCIGNLLSLQKDHDAAIKAFEKATQLEPNFAYAYTLQGHEHSSNDSSDSAKTCYRKALACDPQHYNAYYGLGTSSMKLGQYEEALLYFEKARSINPVNVVLICCCGGSLEKLGYKEKALQYYELACQLQPTSSLSKYKMGQLLYSMTRYNVALQTFEELVKLVPDDATAHYLLGQTYRIVGRKKDAVKELTVAMNLDPKGNQVVIDELQKCHMQE</sequence>
<dbReference type="Pfam" id="PF12895">
    <property type="entry name" value="ANAPC3"/>
    <property type="match status" value="1"/>
</dbReference>
<dbReference type="Pfam" id="PF00515">
    <property type="entry name" value="TPR_1"/>
    <property type="match status" value="2"/>
</dbReference>
<evidence type="ECO:0000256" key="1">
    <source>
        <dbReference type="ARBA" id="ARBA00022803"/>
    </source>
</evidence>
<dbReference type="SMART" id="SM00028">
    <property type="entry name" value="TPR"/>
    <property type="match status" value="8"/>
</dbReference>
<dbReference type="Gene3D" id="1.25.40.10">
    <property type="entry name" value="Tetratricopeptide repeat domain"/>
    <property type="match status" value="4"/>
</dbReference>
<gene>
    <name evidence="5" type="primary">SUVZ02G0340</name>
    <name evidence="5" type="ORF">SUVZ_02G0340</name>
</gene>
<dbReference type="PROSITE" id="PS50293">
    <property type="entry name" value="TPR_REGION"/>
    <property type="match status" value="1"/>
</dbReference>
<dbReference type="InterPro" id="IPR011990">
    <property type="entry name" value="TPR-like_helical_dom_sf"/>
</dbReference>
<evidence type="ECO:0000313" key="5">
    <source>
        <dbReference type="EMBL" id="CAI4055996.1"/>
    </source>
</evidence>
<name>A0ABN8WRJ2_SACUV</name>
<proteinExistence type="inferred from homology"/>
<evidence type="ECO:0000256" key="3">
    <source>
        <dbReference type="PROSITE-ProRule" id="PRU00339"/>
    </source>
</evidence>
<dbReference type="PROSITE" id="PS50005">
    <property type="entry name" value="TPR"/>
    <property type="match status" value="6"/>
</dbReference>
<feature type="region of interest" description="Disordered" evidence="4">
    <location>
        <begin position="217"/>
        <end position="307"/>
    </location>
</feature>
<dbReference type="InterPro" id="IPR019734">
    <property type="entry name" value="TPR_rpt"/>
</dbReference>
<dbReference type="PANTHER" id="PTHR12558">
    <property type="entry name" value="CELL DIVISION CYCLE 16,23,27"/>
    <property type="match status" value="1"/>
</dbReference>
<accession>A0ABN8WRJ2</accession>
<feature type="repeat" description="TPR" evidence="3">
    <location>
        <begin position="468"/>
        <end position="501"/>
    </location>
</feature>